<dbReference type="PANTHER" id="PTHR48104">
    <property type="entry name" value="METACASPASE-4"/>
    <property type="match status" value="1"/>
</dbReference>
<comment type="similarity">
    <text evidence="1">Belongs to the peptidase C14B family.</text>
</comment>
<evidence type="ECO:0000259" key="4">
    <source>
        <dbReference type="Pfam" id="PF00656"/>
    </source>
</evidence>
<dbReference type="InterPro" id="IPR011600">
    <property type="entry name" value="Pept_C14_caspase"/>
</dbReference>
<dbReference type="GO" id="GO:0005737">
    <property type="term" value="C:cytoplasm"/>
    <property type="evidence" value="ECO:0007669"/>
    <property type="project" value="TreeGrafter"/>
</dbReference>
<dbReference type="Proteomes" id="UP000663861">
    <property type="component" value="Unassembled WGS sequence"/>
</dbReference>
<organism evidence="5 6">
    <name type="scientific">Rhizoctonia solani</name>
    <dbReference type="NCBI Taxonomy" id="456999"/>
    <lineage>
        <taxon>Eukaryota</taxon>
        <taxon>Fungi</taxon>
        <taxon>Dikarya</taxon>
        <taxon>Basidiomycota</taxon>
        <taxon>Agaricomycotina</taxon>
        <taxon>Agaricomycetes</taxon>
        <taxon>Cantharellales</taxon>
        <taxon>Ceratobasidiaceae</taxon>
        <taxon>Rhizoctonia</taxon>
    </lineage>
</organism>
<feature type="region of interest" description="Disordered" evidence="2">
    <location>
        <begin position="108"/>
        <end position="131"/>
    </location>
</feature>
<sequence>MWRLLLVLCVLDSLATVGWLRSAPCVVAERPTLTNSNGSLSDVFQSHIEACPAGWWIEPNSGRTEYECLWKVDAFPVALSATEVPTPDPTTPATIPSVLESPTTILAGPSESPATPTIPVTDTPVATRPSRGLSRAAVSSTNSNYGQSSISLLAAHAQAQAQADSATSTPAPVREGTKKALAIGFNYECDKVHSPLRYATRDAHRFAKSLTKLGYASENVKVITDKEDQPLPSCEYILECIDWLVKDLLPGDRRMFMFSGHCVSHMDQEPYLVMSDSTTIARSTFQDRLISRIPAGAELIVVLDCCHAAAMAKMRYCVDRMGYKYEPEKKDESEALSQTERAAAPVARLPSQFGSLQGFPAVNQTNAPLGLQKIPAMAQQFSFGTPVHTSARPNRGGLAAATMMSPMIGTMPQPTVSDRAINPAQVRRMVVAGAPILGQFQERKSGYVAPAGKVIVWAATGERQKAFEASSGLENGIFTNVGVET</sequence>
<dbReference type="GO" id="GO:0004197">
    <property type="term" value="F:cysteine-type endopeptidase activity"/>
    <property type="evidence" value="ECO:0007669"/>
    <property type="project" value="InterPro"/>
</dbReference>
<dbReference type="InterPro" id="IPR050452">
    <property type="entry name" value="Metacaspase"/>
</dbReference>
<accession>A0A8H3CIH7</accession>
<comment type="caution">
    <text evidence="5">The sequence shown here is derived from an EMBL/GenBank/DDBJ whole genome shotgun (WGS) entry which is preliminary data.</text>
</comment>
<protein>
    <recommendedName>
        <fullName evidence="4">Peptidase C14 caspase domain-containing protein</fullName>
    </recommendedName>
</protein>
<reference evidence="5" key="1">
    <citation type="submission" date="2021-01" db="EMBL/GenBank/DDBJ databases">
        <authorList>
            <person name="Kaushik A."/>
        </authorList>
    </citation>
    <scope>NUCLEOTIDE SEQUENCE</scope>
    <source>
        <strain evidence="5">AG4-RS23</strain>
    </source>
</reference>
<evidence type="ECO:0000313" key="6">
    <source>
        <dbReference type="Proteomes" id="UP000663861"/>
    </source>
</evidence>
<proteinExistence type="inferred from homology"/>
<evidence type="ECO:0000313" key="5">
    <source>
        <dbReference type="EMBL" id="CAE6486940.1"/>
    </source>
</evidence>
<keyword evidence="3" id="KW-0732">Signal</keyword>
<gene>
    <name evidence="5" type="ORF">RDB_LOCUS106565</name>
</gene>
<feature type="signal peptide" evidence="3">
    <location>
        <begin position="1"/>
        <end position="20"/>
    </location>
</feature>
<dbReference type="AlphaFoldDB" id="A0A8H3CIH7"/>
<dbReference type="Gene3D" id="3.40.50.12660">
    <property type="match status" value="1"/>
</dbReference>
<feature type="chain" id="PRO_5034978431" description="Peptidase C14 caspase domain-containing protein" evidence="3">
    <location>
        <begin position="21"/>
        <end position="485"/>
    </location>
</feature>
<name>A0A8H3CIH7_9AGAM</name>
<dbReference type="PANTHER" id="PTHR48104:SF30">
    <property type="entry name" value="METACASPASE-1"/>
    <property type="match status" value="1"/>
</dbReference>
<evidence type="ECO:0000256" key="2">
    <source>
        <dbReference type="SAM" id="MobiDB-lite"/>
    </source>
</evidence>
<dbReference type="Pfam" id="PF00656">
    <property type="entry name" value="Peptidase_C14"/>
    <property type="match status" value="1"/>
</dbReference>
<evidence type="ECO:0000256" key="1">
    <source>
        <dbReference type="ARBA" id="ARBA00009005"/>
    </source>
</evidence>
<feature type="domain" description="Peptidase C14 caspase" evidence="4">
    <location>
        <begin position="178"/>
        <end position="365"/>
    </location>
</feature>
<evidence type="ECO:0000256" key="3">
    <source>
        <dbReference type="SAM" id="SignalP"/>
    </source>
</evidence>
<dbReference type="EMBL" id="CAJMWY010002309">
    <property type="protein sequence ID" value="CAE6486940.1"/>
    <property type="molecule type" value="Genomic_DNA"/>
</dbReference>
<dbReference type="GO" id="GO:0006508">
    <property type="term" value="P:proteolysis"/>
    <property type="evidence" value="ECO:0007669"/>
    <property type="project" value="InterPro"/>
</dbReference>